<feature type="region of interest" description="Disordered" evidence="1">
    <location>
        <begin position="19"/>
        <end position="58"/>
    </location>
</feature>
<accession>A0A397CN97</accession>
<dbReference type="EMBL" id="QUTD01008581">
    <property type="protein sequence ID" value="RHY45663.1"/>
    <property type="molecule type" value="Genomic_DNA"/>
</dbReference>
<name>A0A397CN97_APHAT</name>
<dbReference type="Proteomes" id="UP000266643">
    <property type="component" value="Unassembled WGS sequence"/>
</dbReference>
<evidence type="ECO:0000256" key="1">
    <source>
        <dbReference type="SAM" id="MobiDB-lite"/>
    </source>
</evidence>
<evidence type="ECO:0000313" key="3">
    <source>
        <dbReference type="Proteomes" id="UP000266643"/>
    </source>
</evidence>
<evidence type="ECO:0000313" key="2">
    <source>
        <dbReference type="EMBL" id="RHY45663.1"/>
    </source>
</evidence>
<comment type="caution">
    <text evidence="2">The sequence shown here is derived from an EMBL/GenBank/DDBJ whole genome shotgun (WGS) entry which is preliminary data.</text>
</comment>
<protein>
    <submittedName>
        <fullName evidence="2">Uncharacterized protein</fullName>
    </submittedName>
</protein>
<dbReference type="VEuPathDB" id="FungiDB:H257_16591"/>
<feature type="compositionally biased region" description="Polar residues" evidence="1">
    <location>
        <begin position="21"/>
        <end position="33"/>
    </location>
</feature>
<organism evidence="2 3">
    <name type="scientific">Aphanomyces astaci</name>
    <name type="common">Crayfish plague agent</name>
    <dbReference type="NCBI Taxonomy" id="112090"/>
    <lineage>
        <taxon>Eukaryota</taxon>
        <taxon>Sar</taxon>
        <taxon>Stramenopiles</taxon>
        <taxon>Oomycota</taxon>
        <taxon>Saprolegniomycetes</taxon>
        <taxon>Saprolegniales</taxon>
        <taxon>Verrucalvaceae</taxon>
        <taxon>Aphanomyces</taxon>
    </lineage>
</organism>
<sequence>LVHFPKMMQKLANYSKARAQAKNNLGTPQSTQRDSNDDDTRVAGRKNSKPKNPSYRLNWKSSIEPDHEGISGFGMHSGGIGAEAVLQLDRIKRVQEVLTGKMAKRIERGVDSPECSIDNIAALLTTQQWVILYAYLPWEPPSLQFRKAFCTVATHFHLMRHTSFGFCDATQMDPVTMCDTVTVDSEHNIMMAKTFTL</sequence>
<feature type="non-terminal residue" evidence="2">
    <location>
        <position position="1"/>
    </location>
</feature>
<gene>
    <name evidence="2" type="ORF">DYB30_009967</name>
</gene>
<proteinExistence type="predicted"/>
<reference evidence="2 3" key="1">
    <citation type="submission" date="2018-08" db="EMBL/GenBank/DDBJ databases">
        <title>Aphanomyces genome sequencing and annotation.</title>
        <authorList>
            <person name="Minardi D."/>
            <person name="Oidtmann B."/>
            <person name="Van Der Giezen M."/>
            <person name="Studholme D.J."/>
        </authorList>
    </citation>
    <scope>NUCLEOTIDE SEQUENCE [LARGE SCALE GENOMIC DNA]</scope>
    <source>
        <strain evidence="2 3">D2</strain>
    </source>
</reference>
<dbReference type="AlphaFoldDB" id="A0A397CN97"/>